<dbReference type="SUPFAM" id="SSF48452">
    <property type="entry name" value="TPR-like"/>
    <property type="match status" value="1"/>
</dbReference>
<sequence>MRIVGFLCVLVLAVSCTSVEPKASDAYSEEQIVDSLKAGHAKLEQDLPPAQIISQSKSQVKFAELLLEKNPNTVKLEKWLFEGGKAGRTAGEFEKAIKLFDAYLERYPKGEKSAEIIFLKGFIYDEDLKNKEKARENYQRLLDEFPKHDLADDAEALITQLYMTPEEILQMLEEKSQQPE</sequence>
<dbReference type="AlphaFoldDB" id="A0A5C6UUC1"/>
<evidence type="ECO:0000313" key="2">
    <source>
        <dbReference type="Proteomes" id="UP000321168"/>
    </source>
</evidence>
<dbReference type="InterPro" id="IPR011990">
    <property type="entry name" value="TPR-like_helical_dom_sf"/>
</dbReference>
<gene>
    <name evidence="1" type="ORF">FRX97_10185</name>
</gene>
<reference evidence="1 2" key="1">
    <citation type="submission" date="2019-08" db="EMBL/GenBank/DDBJ databases">
        <title>Genome of Luteibaculum oceani JCM 18817.</title>
        <authorList>
            <person name="Bowman J.P."/>
        </authorList>
    </citation>
    <scope>NUCLEOTIDE SEQUENCE [LARGE SCALE GENOMIC DNA]</scope>
    <source>
        <strain evidence="1 2">JCM 18817</strain>
    </source>
</reference>
<dbReference type="Gene3D" id="1.25.40.10">
    <property type="entry name" value="Tetratricopeptide repeat domain"/>
    <property type="match status" value="1"/>
</dbReference>
<comment type="caution">
    <text evidence="1">The sequence shown here is derived from an EMBL/GenBank/DDBJ whole genome shotgun (WGS) entry which is preliminary data.</text>
</comment>
<keyword evidence="2" id="KW-1185">Reference proteome</keyword>
<dbReference type="Proteomes" id="UP000321168">
    <property type="component" value="Unassembled WGS sequence"/>
</dbReference>
<dbReference type="EMBL" id="VORB01000009">
    <property type="protein sequence ID" value="TXC76973.1"/>
    <property type="molecule type" value="Genomic_DNA"/>
</dbReference>
<organism evidence="1 2">
    <name type="scientific">Luteibaculum oceani</name>
    <dbReference type="NCBI Taxonomy" id="1294296"/>
    <lineage>
        <taxon>Bacteria</taxon>
        <taxon>Pseudomonadati</taxon>
        <taxon>Bacteroidota</taxon>
        <taxon>Flavobacteriia</taxon>
        <taxon>Flavobacteriales</taxon>
        <taxon>Luteibaculaceae</taxon>
        <taxon>Luteibaculum</taxon>
    </lineage>
</organism>
<name>A0A5C6UUC1_9FLAO</name>
<dbReference type="Pfam" id="PF13174">
    <property type="entry name" value="TPR_6"/>
    <property type="match status" value="2"/>
</dbReference>
<proteinExistence type="predicted"/>
<dbReference type="OrthoDB" id="9763354at2"/>
<dbReference type="InterPro" id="IPR019734">
    <property type="entry name" value="TPR_rpt"/>
</dbReference>
<dbReference type="RefSeq" id="WP_147015111.1">
    <property type="nucleotide sequence ID" value="NZ_VORB01000009.1"/>
</dbReference>
<dbReference type="PROSITE" id="PS51257">
    <property type="entry name" value="PROKAR_LIPOPROTEIN"/>
    <property type="match status" value="1"/>
</dbReference>
<evidence type="ECO:0000313" key="1">
    <source>
        <dbReference type="EMBL" id="TXC76973.1"/>
    </source>
</evidence>
<protein>
    <submittedName>
        <fullName evidence="1">Tetratricopeptide repeat protein</fullName>
    </submittedName>
</protein>
<accession>A0A5C6UUC1</accession>